<reference evidence="2 3" key="1">
    <citation type="journal article" date="2018" name="Front. Plant Sci.">
        <title>Red Clover (Trifolium pratense) and Zigzag Clover (T. medium) - A Picture of Genomic Similarities and Differences.</title>
        <authorList>
            <person name="Dluhosova J."/>
            <person name="Istvanek J."/>
            <person name="Nedelnik J."/>
            <person name="Repkova J."/>
        </authorList>
    </citation>
    <scope>NUCLEOTIDE SEQUENCE [LARGE SCALE GENOMIC DNA]</scope>
    <source>
        <strain evidence="3">cv. 10/8</strain>
        <tissue evidence="2">Leaf</tissue>
    </source>
</reference>
<accession>A0A392W6A8</accession>
<organism evidence="2 3">
    <name type="scientific">Trifolium medium</name>
    <dbReference type="NCBI Taxonomy" id="97028"/>
    <lineage>
        <taxon>Eukaryota</taxon>
        <taxon>Viridiplantae</taxon>
        <taxon>Streptophyta</taxon>
        <taxon>Embryophyta</taxon>
        <taxon>Tracheophyta</taxon>
        <taxon>Spermatophyta</taxon>
        <taxon>Magnoliopsida</taxon>
        <taxon>eudicotyledons</taxon>
        <taxon>Gunneridae</taxon>
        <taxon>Pentapetalae</taxon>
        <taxon>rosids</taxon>
        <taxon>fabids</taxon>
        <taxon>Fabales</taxon>
        <taxon>Fabaceae</taxon>
        <taxon>Papilionoideae</taxon>
        <taxon>50 kb inversion clade</taxon>
        <taxon>NPAAA clade</taxon>
        <taxon>Hologalegina</taxon>
        <taxon>IRL clade</taxon>
        <taxon>Trifolieae</taxon>
        <taxon>Trifolium</taxon>
    </lineage>
</organism>
<keyword evidence="3" id="KW-1185">Reference proteome</keyword>
<comment type="caution">
    <text evidence="2">The sequence shown here is derived from an EMBL/GenBank/DDBJ whole genome shotgun (WGS) entry which is preliminary data.</text>
</comment>
<dbReference type="AlphaFoldDB" id="A0A392W6A8"/>
<evidence type="ECO:0000256" key="1">
    <source>
        <dbReference type="SAM" id="MobiDB-lite"/>
    </source>
</evidence>
<feature type="region of interest" description="Disordered" evidence="1">
    <location>
        <begin position="1"/>
        <end position="40"/>
    </location>
</feature>
<dbReference type="Proteomes" id="UP000265520">
    <property type="component" value="Unassembled WGS sequence"/>
</dbReference>
<protein>
    <submittedName>
        <fullName evidence="2">Uncharacterized protein</fullName>
    </submittedName>
</protein>
<evidence type="ECO:0000313" key="2">
    <source>
        <dbReference type="EMBL" id="MCI95242.1"/>
    </source>
</evidence>
<dbReference type="EMBL" id="LXQA011380969">
    <property type="protein sequence ID" value="MCI95242.1"/>
    <property type="molecule type" value="Genomic_DNA"/>
</dbReference>
<sequence>MAAQTTPTQIPDDSSSAQSNPPPAAKNKFHSAFAINNVKT</sequence>
<proteinExistence type="predicted"/>
<feature type="non-terminal residue" evidence="2">
    <location>
        <position position="40"/>
    </location>
</feature>
<evidence type="ECO:0000313" key="3">
    <source>
        <dbReference type="Proteomes" id="UP000265520"/>
    </source>
</evidence>
<name>A0A392W6A8_9FABA</name>